<evidence type="ECO:0000313" key="2">
    <source>
        <dbReference type="Proteomes" id="UP000324800"/>
    </source>
</evidence>
<evidence type="ECO:0000313" key="1">
    <source>
        <dbReference type="EMBL" id="KAA6394966.1"/>
    </source>
</evidence>
<gene>
    <name evidence="1" type="ORF">EZS28_009506</name>
</gene>
<protein>
    <submittedName>
        <fullName evidence="1">Uncharacterized protein</fullName>
    </submittedName>
</protein>
<dbReference type="OrthoDB" id="10500762at2759"/>
<dbReference type="EMBL" id="SNRW01001801">
    <property type="protein sequence ID" value="KAA6394966.1"/>
    <property type="molecule type" value="Genomic_DNA"/>
</dbReference>
<comment type="caution">
    <text evidence="1">The sequence shown here is derived from an EMBL/GenBank/DDBJ whole genome shotgun (WGS) entry which is preliminary data.</text>
</comment>
<dbReference type="AlphaFoldDB" id="A0A5J4WJY1"/>
<organism evidence="1 2">
    <name type="scientific">Streblomastix strix</name>
    <dbReference type="NCBI Taxonomy" id="222440"/>
    <lineage>
        <taxon>Eukaryota</taxon>
        <taxon>Metamonada</taxon>
        <taxon>Preaxostyla</taxon>
        <taxon>Oxymonadida</taxon>
        <taxon>Streblomastigidae</taxon>
        <taxon>Streblomastix</taxon>
    </lineage>
</organism>
<proteinExistence type="predicted"/>
<sequence length="145" mass="16757">MNTLNEQFFTIPLYANNLDSIFEACDEYEDLLTTPRASKSGRYNPTRDFRSFYITIQYERNSNGALTFDGLDTQNQNTPIELKGHHIFVGEVDTYYNVDTNGKHRPPPILCMVHDTFWPFSPKDGGSYLYDTTHLFDQIIKQVTA</sequence>
<reference evidence="1 2" key="1">
    <citation type="submission" date="2019-03" db="EMBL/GenBank/DDBJ databases">
        <title>Single cell metagenomics reveals metabolic interactions within the superorganism composed of flagellate Streblomastix strix and complex community of Bacteroidetes bacteria on its surface.</title>
        <authorList>
            <person name="Treitli S.C."/>
            <person name="Kolisko M."/>
            <person name="Husnik F."/>
            <person name="Keeling P."/>
            <person name="Hampl V."/>
        </authorList>
    </citation>
    <scope>NUCLEOTIDE SEQUENCE [LARGE SCALE GENOMIC DNA]</scope>
    <source>
        <strain evidence="1">ST1C</strain>
    </source>
</reference>
<accession>A0A5J4WJY1</accession>
<dbReference type="Proteomes" id="UP000324800">
    <property type="component" value="Unassembled WGS sequence"/>
</dbReference>
<name>A0A5J4WJY1_9EUKA</name>